<dbReference type="Proteomes" id="UP001194468">
    <property type="component" value="Unassembled WGS sequence"/>
</dbReference>
<dbReference type="EMBL" id="WHUW01000001">
    <property type="protein sequence ID" value="KAF8452238.1"/>
    <property type="molecule type" value="Genomic_DNA"/>
</dbReference>
<reference evidence="1" key="2">
    <citation type="journal article" date="2020" name="Nat. Commun.">
        <title>Large-scale genome sequencing of mycorrhizal fungi provides insights into the early evolution of symbiotic traits.</title>
        <authorList>
            <person name="Miyauchi S."/>
            <person name="Kiss E."/>
            <person name="Kuo A."/>
            <person name="Drula E."/>
            <person name="Kohler A."/>
            <person name="Sanchez-Garcia M."/>
            <person name="Morin E."/>
            <person name="Andreopoulos B."/>
            <person name="Barry K.W."/>
            <person name="Bonito G."/>
            <person name="Buee M."/>
            <person name="Carver A."/>
            <person name="Chen C."/>
            <person name="Cichocki N."/>
            <person name="Clum A."/>
            <person name="Culley D."/>
            <person name="Crous P.W."/>
            <person name="Fauchery L."/>
            <person name="Girlanda M."/>
            <person name="Hayes R.D."/>
            <person name="Keri Z."/>
            <person name="LaButti K."/>
            <person name="Lipzen A."/>
            <person name="Lombard V."/>
            <person name="Magnuson J."/>
            <person name="Maillard F."/>
            <person name="Murat C."/>
            <person name="Nolan M."/>
            <person name="Ohm R.A."/>
            <person name="Pangilinan J."/>
            <person name="Pereira M.F."/>
            <person name="Perotto S."/>
            <person name="Peter M."/>
            <person name="Pfister S."/>
            <person name="Riley R."/>
            <person name="Sitrit Y."/>
            <person name="Stielow J.B."/>
            <person name="Szollosi G."/>
            <person name="Zifcakova L."/>
            <person name="Stursova M."/>
            <person name="Spatafora J.W."/>
            <person name="Tedersoo L."/>
            <person name="Vaario L.M."/>
            <person name="Yamada A."/>
            <person name="Yan M."/>
            <person name="Wang P."/>
            <person name="Xu J."/>
            <person name="Bruns T."/>
            <person name="Baldrian P."/>
            <person name="Vilgalys R."/>
            <person name="Dunand C."/>
            <person name="Henrissat B."/>
            <person name="Grigoriev I.V."/>
            <person name="Hibbett D."/>
            <person name="Nagy L.G."/>
            <person name="Martin F.M."/>
        </authorList>
    </citation>
    <scope>NUCLEOTIDE SEQUENCE</scope>
    <source>
        <strain evidence="1">BED1</strain>
    </source>
</reference>
<comment type="caution">
    <text evidence="1">The sequence shown here is derived from an EMBL/GenBank/DDBJ whole genome shotgun (WGS) entry which is preliminary data.</text>
</comment>
<keyword evidence="2" id="KW-1185">Reference proteome</keyword>
<proteinExistence type="predicted"/>
<name>A0AAD4C952_BOLED</name>
<evidence type="ECO:0000313" key="1">
    <source>
        <dbReference type="EMBL" id="KAF8452238.1"/>
    </source>
</evidence>
<evidence type="ECO:0008006" key="3">
    <source>
        <dbReference type="Google" id="ProtNLM"/>
    </source>
</evidence>
<accession>A0AAD4C952</accession>
<gene>
    <name evidence="1" type="ORF">L210DRAFT_2020363</name>
</gene>
<reference evidence="1" key="1">
    <citation type="submission" date="2019-10" db="EMBL/GenBank/DDBJ databases">
        <authorList>
            <consortium name="DOE Joint Genome Institute"/>
            <person name="Kuo A."/>
            <person name="Miyauchi S."/>
            <person name="Kiss E."/>
            <person name="Drula E."/>
            <person name="Kohler A."/>
            <person name="Sanchez-Garcia M."/>
            <person name="Andreopoulos B."/>
            <person name="Barry K.W."/>
            <person name="Bonito G."/>
            <person name="Buee M."/>
            <person name="Carver A."/>
            <person name="Chen C."/>
            <person name="Cichocki N."/>
            <person name="Clum A."/>
            <person name="Culley D."/>
            <person name="Crous P.W."/>
            <person name="Fauchery L."/>
            <person name="Girlanda M."/>
            <person name="Hayes R."/>
            <person name="Keri Z."/>
            <person name="LaButti K."/>
            <person name="Lipzen A."/>
            <person name="Lombard V."/>
            <person name="Magnuson J."/>
            <person name="Maillard F."/>
            <person name="Morin E."/>
            <person name="Murat C."/>
            <person name="Nolan M."/>
            <person name="Ohm R."/>
            <person name="Pangilinan J."/>
            <person name="Pereira M."/>
            <person name="Perotto S."/>
            <person name="Peter M."/>
            <person name="Riley R."/>
            <person name="Sitrit Y."/>
            <person name="Stielow B."/>
            <person name="Szollosi G."/>
            <person name="Zifcakova L."/>
            <person name="Stursova M."/>
            <person name="Spatafora J.W."/>
            <person name="Tedersoo L."/>
            <person name="Vaario L.-M."/>
            <person name="Yamada A."/>
            <person name="Yan M."/>
            <person name="Wang P."/>
            <person name="Xu J."/>
            <person name="Bruns T."/>
            <person name="Baldrian P."/>
            <person name="Vilgalys R."/>
            <person name="Henrissat B."/>
            <person name="Grigoriev I.V."/>
            <person name="Hibbett D."/>
            <person name="Nagy L.G."/>
            <person name="Martin F.M."/>
        </authorList>
    </citation>
    <scope>NUCLEOTIDE SEQUENCE</scope>
    <source>
        <strain evidence="1">BED1</strain>
    </source>
</reference>
<protein>
    <recommendedName>
        <fullName evidence="3">F-box domain-containing protein</fullName>
    </recommendedName>
</protein>
<sequence length="189" mass="21617">MSLFKWSTPARKRADHTLPLIPNEIYLHIFEYIAPPTGPLAPEELAIFTKISYVCRFFANHCLARMFEYVEFSGAVFRDDTPTGLRHDAAYKTSRESTLCTQIAAKQSLALAIAKTVRVCRFVNWKHDDTGSWAVQLFANRFINAISHMKHLRELRFYNSFVDARHGNAIATLACRKTTARGSRCLIFK</sequence>
<dbReference type="AlphaFoldDB" id="A0AAD4C952"/>
<evidence type="ECO:0000313" key="2">
    <source>
        <dbReference type="Proteomes" id="UP001194468"/>
    </source>
</evidence>
<organism evidence="1 2">
    <name type="scientific">Boletus edulis BED1</name>
    <dbReference type="NCBI Taxonomy" id="1328754"/>
    <lineage>
        <taxon>Eukaryota</taxon>
        <taxon>Fungi</taxon>
        <taxon>Dikarya</taxon>
        <taxon>Basidiomycota</taxon>
        <taxon>Agaricomycotina</taxon>
        <taxon>Agaricomycetes</taxon>
        <taxon>Agaricomycetidae</taxon>
        <taxon>Boletales</taxon>
        <taxon>Boletineae</taxon>
        <taxon>Boletaceae</taxon>
        <taxon>Boletoideae</taxon>
        <taxon>Boletus</taxon>
    </lineage>
</organism>